<evidence type="ECO:0000313" key="9">
    <source>
        <dbReference type="EMBL" id="KAK3091172.1"/>
    </source>
</evidence>
<evidence type="ECO:0000256" key="6">
    <source>
        <dbReference type="ARBA" id="ARBA00023242"/>
    </source>
</evidence>
<dbReference type="PANTHER" id="PTHR15633:SF2">
    <property type="entry name" value="NUCLEOLAR PROTEIN 11"/>
    <property type="match status" value="1"/>
</dbReference>
<evidence type="ECO:0000256" key="1">
    <source>
        <dbReference type="ARBA" id="ARBA00004604"/>
    </source>
</evidence>
<dbReference type="EMBL" id="VSWD01000010">
    <property type="protein sequence ID" value="KAK3091172.1"/>
    <property type="molecule type" value="Genomic_DNA"/>
</dbReference>
<dbReference type="PANTHER" id="PTHR15633">
    <property type="entry name" value="NUCLEOLAR PROTEIN 11"/>
    <property type="match status" value="1"/>
</dbReference>
<dbReference type="GO" id="GO:0003723">
    <property type="term" value="F:RNA binding"/>
    <property type="evidence" value="ECO:0007669"/>
    <property type="project" value="TreeGrafter"/>
</dbReference>
<dbReference type="GO" id="GO:0005730">
    <property type="term" value="C:nucleolus"/>
    <property type="evidence" value="ECO:0007669"/>
    <property type="project" value="UniProtKB-SubCell"/>
</dbReference>
<evidence type="ECO:0000256" key="2">
    <source>
        <dbReference type="ARBA" id="ARBA00022552"/>
    </source>
</evidence>
<proteinExistence type="predicted"/>
<dbReference type="GO" id="GO:0030490">
    <property type="term" value="P:maturation of SSU-rRNA"/>
    <property type="evidence" value="ECO:0007669"/>
    <property type="project" value="InterPro"/>
</dbReference>
<feature type="domain" description="Nucleolar protein 11 N-terminal" evidence="7">
    <location>
        <begin position="1"/>
        <end position="316"/>
    </location>
</feature>
<dbReference type="Pfam" id="PF20998">
    <property type="entry name" value="Nol11_C"/>
    <property type="match status" value="1"/>
</dbReference>
<keyword evidence="3" id="KW-0805">Transcription regulation</keyword>
<evidence type="ECO:0000259" key="8">
    <source>
        <dbReference type="Pfam" id="PF20998"/>
    </source>
</evidence>
<dbReference type="InterPro" id="IPR042859">
    <property type="entry name" value="NOL11"/>
</dbReference>
<feature type="domain" description="Nucleolar protein 11 C-terminal" evidence="8">
    <location>
        <begin position="420"/>
        <end position="622"/>
    </location>
</feature>
<keyword evidence="2" id="KW-0698">rRNA processing</keyword>
<keyword evidence="5" id="KW-0804">Transcription</keyword>
<organism evidence="9 10">
    <name type="scientific">Pinctada imbricata</name>
    <name type="common">Atlantic pearl-oyster</name>
    <name type="synonym">Pinctada martensii</name>
    <dbReference type="NCBI Taxonomy" id="66713"/>
    <lineage>
        <taxon>Eukaryota</taxon>
        <taxon>Metazoa</taxon>
        <taxon>Spiralia</taxon>
        <taxon>Lophotrochozoa</taxon>
        <taxon>Mollusca</taxon>
        <taxon>Bivalvia</taxon>
        <taxon>Autobranchia</taxon>
        <taxon>Pteriomorphia</taxon>
        <taxon>Pterioida</taxon>
        <taxon>Pterioidea</taxon>
        <taxon>Pteriidae</taxon>
        <taxon>Pinctada</taxon>
    </lineage>
</organism>
<name>A0AA88XRT6_PINIB</name>
<accession>A0AA88XRT6</accession>
<evidence type="ECO:0000313" key="10">
    <source>
        <dbReference type="Proteomes" id="UP001186944"/>
    </source>
</evidence>
<protein>
    <recommendedName>
        <fullName evidence="11">Nucleolar protein 11</fullName>
    </recommendedName>
</protein>
<evidence type="ECO:0000256" key="5">
    <source>
        <dbReference type="ARBA" id="ARBA00023163"/>
    </source>
</evidence>
<keyword evidence="6" id="KW-0539">Nucleus</keyword>
<keyword evidence="10" id="KW-1185">Reference proteome</keyword>
<evidence type="ECO:0000259" key="7">
    <source>
        <dbReference type="Pfam" id="PF08168"/>
    </source>
</evidence>
<reference evidence="9" key="1">
    <citation type="submission" date="2019-08" db="EMBL/GenBank/DDBJ databases">
        <title>The improved chromosome-level genome for the pearl oyster Pinctada fucata martensii using PacBio sequencing and Hi-C.</title>
        <authorList>
            <person name="Zheng Z."/>
        </authorList>
    </citation>
    <scope>NUCLEOTIDE SEQUENCE</scope>
    <source>
        <strain evidence="9">ZZ-2019</strain>
        <tissue evidence="9">Adductor muscle</tissue>
    </source>
</reference>
<sequence length="623" mass="70305">MAAIGESTTLCMHVDEKELISVTDGGSENEIVLTMRSTNVSSYNVSSQKPIKSWSVPRMLKLQSPTIWNSKSDAYITVSNQQEVRNWSKTDQNIEKAHKKRFKFSLHKVLNVDGYEPIVVCQNGAVGFLSDLDTSSPPEGHLHGDDEILLCEAYRISEDICMACLVKRKNSETLLLLSTYKSDQWTYNTSRLDEDRNGLVYDFVCQGPVIRTLILDPDGRLCSIDYDTETNGQTYRYLCTLPGVTANTKMVALNWSHIAIGGLMKDKQECVGIFNVKFGTLQDWKPLPEQGKSGLKLFALHKHLIVLSGRCVYCFSYDCTTSSIDSILGNLSSTEVKTPSSSGPVSWSRTSSIKHTDTDVHELFTQLVTQASNRKKKLFTDLVDKYLSFADKEGHNTVSMSTYTGQIVDLCLSTEGFWPRDVVRNLINRGAIPHSKLQRLFDCLMSHSETEMILRTLTVMKELPEVCICKCLEFILSCEDSQLENAINSLNLTEKTAHTTDDCPLCWTKTYFLYPYLINIELLKYLNYILNEGKQSNPAAATLPYVKVVDWICHIVDSHVTQLIISPDARQILLDLHDVVQSQLQLYEELVILDTLLAQLKEKSTIPRSKKVGQYCIEVLHIL</sequence>
<evidence type="ECO:0008006" key="11">
    <source>
        <dbReference type="Google" id="ProtNLM"/>
    </source>
</evidence>
<evidence type="ECO:0000256" key="3">
    <source>
        <dbReference type="ARBA" id="ARBA00023015"/>
    </source>
</evidence>
<dbReference type="Proteomes" id="UP001186944">
    <property type="component" value="Unassembled WGS sequence"/>
</dbReference>
<dbReference type="InterPro" id="IPR048897">
    <property type="entry name" value="Nol11_C"/>
</dbReference>
<gene>
    <name evidence="9" type="ORF">FSP39_017704</name>
</gene>
<comment type="caution">
    <text evidence="9">The sequence shown here is derived from an EMBL/GenBank/DDBJ whole genome shotgun (WGS) entry which is preliminary data.</text>
</comment>
<keyword evidence="4" id="KW-0010">Activator</keyword>
<dbReference type="AlphaFoldDB" id="A0AA88XRT6"/>
<dbReference type="InterPro" id="IPR012584">
    <property type="entry name" value="NOL11_N"/>
</dbReference>
<evidence type="ECO:0000256" key="4">
    <source>
        <dbReference type="ARBA" id="ARBA00023159"/>
    </source>
</evidence>
<comment type="subcellular location">
    <subcellularLocation>
        <location evidence="1">Nucleus</location>
        <location evidence="1">Nucleolus</location>
    </subcellularLocation>
</comment>
<dbReference type="Pfam" id="PF08168">
    <property type="entry name" value="NOL11_N"/>
    <property type="match status" value="1"/>
</dbReference>